<evidence type="ECO:0000313" key="4">
    <source>
        <dbReference type="EMBL" id="MQL68821.1"/>
    </source>
</evidence>
<dbReference type="AlphaFoldDB" id="A0A843TDT6"/>
<feature type="domain" description="CCHC-type" evidence="3">
    <location>
        <begin position="99"/>
        <end position="114"/>
    </location>
</feature>
<dbReference type="Proteomes" id="UP000652761">
    <property type="component" value="Unassembled WGS sequence"/>
</dbReference>
<evidence type="ECO:0000256" key="1">
    <source>
        <dbReference type="PROSITE-ProRule" id="PRU00047"/>
    </source>
</evidence>
<feature type="region of interest" description="Disordered" evidence="2">
    <location>
        <begin position="254"/>
        <end position="324"/>
    </location>
</feature>
<gene>
    <name evidence="4" type="ORF">Taro_001092</name>
</gene>
<feature type="region of interest" description="Disordered" evidence="2">
    <location>
        <begin position="49"/>
        <end position="69"/>
    </location>
</feature>
<sequence>MASEAHNYEDQSVSRPLFFDGEDYQYCKMRMECFIRGTDFDLWQVIDQDSSSSEDSKEKSNDSDDEVMLSRKLQRILAKKKKFGSRKFFKKDKKKEPTCYECNQPGHYKSECPRLKKKDQVDKSDKKKGKERKFRRFKKKAMAATWDNEDATSSESSSSESDEEEKANLALMAGLEQTLYQNLNVLVRNPISGLTPVRVRRRPPDRDCPICHLLGSDCDSLPIATKKATDAKFDGLSDEVKQIKDLLLQLVCQPGTSRPSRPASSQQQEETVPAQEQEHQAEPQVPVPKEPVLDQSVKEPEVQAKEQPISVESQQQLDEQTTEQ</sequence>
<keyword evidence="1" id="KW-0863">Zinc-finger</keyword>
<dbReference type="EMBL" id="NMUH01000022">
    <property type="protein sequence ID" value="MQL68821.1"/>
    <property type="molecule type" value="Genomic_DNA"/>
</dbReference>
<reference evidence="4" key="1">
    <citation type="submission" date="2017-07" db="EMBL/GenBank/DDBJ databases">
        <title>Taro Niue Genome Assembly and Annotation.</title>
        <authorList>
            <person name="Atibalentja N."/>
            <person name="Keating K."/>
            <person name="Fields C.J."/>
        </authorList>
    </citation>
    <scope>NUCLEOTIDE SEQUENCE</scope>
    <source>
        <strain evidence="4">Niue_2</strain>
        <tissue evidence="4">Leaf</tissue>
    </source>
</reference>
<evidence type="ECO:0000256" key="2">
    <source>
        <dbReference type="SAM" id="MobiDB-lite"/>
    </source>
</evidence>
<evidence type="ECO:0000313" key="5">
    <source>
        <dbReference type="Proteomes" id="UP000652761"/>
    </source>
</evidence>
<comment type="caution">
    <text evidence="4">The sequence shown here is derived from an EMBL/GenBank/DDBJ whole genome shotgun (WGS) entry which is preliminary data.</text>
</comment>
<dbReference type="GO" id="GO:0008270">
    <property type="term" value="F:zinc ion binding"/>
    <property type="evidence" value="ECO:0007669"/>
    <property type="project" value="UniProtKB-KW"/>
</dbReference>
<dbReference type="Pfam" id="PF00098">
    <property type="entry name" value="zf-CCHC"/>
    <property type="match status" value="1"/>
</dbReference>
<proteinExistence type="predicted"/>
<dbReference type="SMART" id="SM00343">
    <property type="entry name" value="ZnF_C2HC"/>
    <property type="match status" value="1"/>
</dbReference>
<dbReference type="InterPro" id="IPR036875">
    <property type="entry name" value="Znf_CCHC_sf"/>
</dbReference>
<feature type="compositionally biased region" description="Basic residues" evidence="2">
    <location>
        <begin position="126"/>
        <end position="141"/>
    </location>
</feature>
<feature type="compositionally biased region" description="Basic and acidic residues" evidence="2">
    <location>
        <begin position="111"/>
        <end position="125"/>
    </location>
</feature>
<feature type="region of interest" description="Disordered" evidence="2">
    <location>
        <begin position="111"/>
        <end position="167"/>
    </location>
</feature>
<feature type="compositionally biased region" description="Low complexity" evidence="2">
    <location>
        <begin position="257"/>
        <end position="275"/>
    </location>
</feature>
<keyword evidence="1" id="KW-0862">Zinc</keyword>
<evidence type="ECO:0000259" key="3">
    <source>
        <dbReference type="PROSITE" id="PS50158"/>
    </source>
</evidence>
<dbReference type="InterPro" id="IPR001878">
    <property type="entry name" value="Znf_CCHC"/>
</dbReference>
<dbReference type="GO" id="GO:0003676">
    <property type="term" value="F:nucleic acid binding"/>
    <property type="evidence" value="ECO:0007669"/>
    <property type="project" value="InterPro"/>
</dbReference>
<keyword evidence="1" id="KW-0479">Metal-binding</keyword>
<accession>A0A843TDT6</accession>
<feature type="compositionally biased region" description="Polar residues" evidence="2">
    <location>
        <begin position="310"/>
        <end position="324"/>
    </location>
</feature>
<organism evidence="4 5">
    <name type="scientific">Colocasia esculenta</name>
    <name type="common">Wild taro</name>
    <name type="synonym">Arum esculentum</name>
    <dbReference type="NCBI Taxonomy" id="4460"/>
    <lineage>
        <taxon>Eukaryota</taxon>
        <taxon>Viridiplantae</taxon>
        <taxon>Streptophyta</taxon>
        <taxon>Embryophyta</taxon>
        <taxon>Tracheophyta</taxon>
        <taxon>Spermatophyta</taxon>
        <taxon>Magnoliopsida</taxon>
        <taxon>Liliopsida</taxon>
        <taxon>Araceae</taxon>
        <taxon>Aroideae</taxon>
        <taxon>Colocasieae</taxon>
        <taxon>Colocasia</taxon>
    </lineage>
</organism>
<name>A0A843TDT6_COLES</name>
<dbReference type="PROSITE" id="PS50158">
    <property type="entry name" value="ZF_CCHC"/>
    <property type="match status" value="1"/>
</dbReference>
<dbReference type="Gene3D" id="4.10.60.10">
    <property type="entry name" value="Zinc finger, CCHC-type"/>
    <property type="match status" value="1"/>
</dbReference>
<protein>
    <recommendedName>
        <fullName evidence="3">CCHC-type domain-containing protein</fullName>
    </recommendedName>
</protein>
<keyword evidence="5" id="KW-1185">Reference proteome</keyword>
<dbReference type="SUPFAM" id="SSF57756">
    <property type="entry name" value="Retrovirus zinc finger-like domains"/>
    <property type="match status" value="1"/>
</dbReference>